<evidence type="ECO:0000259" key="4">
    <source>
        <dbReference type="PROSITE" id="PS50095"/>
    </source>
</evidence>
<feature type="transmembrane region" description="Helical" evidence="3">
    <location>
        <begin position="327"/>
        <end position="348"/>
    </location>
</feature>
<feature type="compositionally biased region" description="Basic and acidic residues" evidence="2">
    <location>
        <begin position="477"/>
        <end position="495"/>
    </location>
</feature>
<reference evidence="5 6" key="1">
    <citation type="submission" date="2022-12" db="EMBL/GenBank/DDBJ databases">
        <title>Chromosome-level genome of Tegillarca granosa.</title>
        <authorList>
            <person name="Kim J."/>
        </authorList>
    </citation>
    <scope>NUCLEOTIDE SEQUENCE [LARGE SCALE GENOMIC DNA]</scope>
    <source>
        <strain evidence="5">Teg-2019</strain>
        <tissue evidence="5">Adductor muscle</tissue>
    </source>
</reference>
<protein>
    <recommendedName>
        <fullName evidence="4">PLAT domain-containing protein</fullName>
    </recommendedName>
</protein>
<gene>
    <name evidence="5" type="ORF">KUTeg_011500</name>
</gene>
<accession>A0ABQ9F5R9</accession>
<feature type="transmembrane region" description="Helical" evidence="3">
    <location>
        <begin position="523"/>
        <end position="543"/>
    </location>
</feature>
<keyword evidence="6" id="KW-1185">Reference proteome</keyword>
<keyword evidence="3" id="KW-0472">Membrane</keyword>
<feature type="domain" description="PLAT" evidence="4">
    <location>
        <begin position="113"/>
        <end position="239"/>
    </location>
</feature>
<organism evidence="5 6">
    <name type="scientific">Tegillarca granosa</name>
    <name type="common">Malaysian cockle</name>
    <name type="synonym">Anadara granosa</name>
    <dbReference type="NCBI Taxonomy" id="220873"/>
    <lineage>
        <taxon>Eukaryota</taxon>
        <taxon>Metazoa</taxon>
        <taxon>Spiralia</taxon>
        <taxon>Lophotrochozoa</taxon>
        <taxon>Mollusca</taxon>
        <taxon>Bivalvia</taxon>
        <taxon>Autobranchia</taxon>
        <taxon>Pteriomorphia</taxon>
        <taxon>Arcoida</taxon>
        <taxon>Arcoidea</taxon>
        <taxon>Arcidae</taxon>
        <taxon>Tegillarca</taxon>
    </lineage>
</organism>
<evidence type="ECO:0000256" key="1">
    <source>
        <dbReference type="PROSITE-ProRule" id="PRU00152"/>
    </source>
</evidence>
<comment type="caution">
    <text evidence="1">Lacks conserved residue(s) required for the propagation of feature annotation.</text>
</comment>
<keyword evidence="3" id="KW-0812">Transmembrane</keyword>
<dbReference type="InterPro" id="IPR051223">
    <property type="entry name" value="Polycystin"/>
</dbReference>
<dbReference type="InterPro" id="IPR001024">
    <property type="entry name" value="PLAT/LH2_dom"/>
</dbReference>
<dbReference type="InterPro" id="IPR036392">
    <property type="entry name" value="PLAT/LH2_dom_sf"/>
</dbReference>
<dbReference type="SUPFAM" id="SSF49723">
    <property type="entry name" value="Lipase/lipooxygenase domain (PLAT/LH2 domain)"/>
    <property type="match status" value="1"/>
</dbReference>
<evidence type="ECO:0000256" key="2">
    <source>
        <dbReference type="SAM" id="MobiDB-lite"/>
    </source>
</evidence>
<dbReference type="SMART" id="SM00308">
    <property type="entry name" value="LH2"/>
    <property type="match status" value="1"/>
</dbReference>
<feature type="transmembrane region" description="Helical" evidence="3">
    <location>
        <begin position="393"/>
        <end position="416"/>
    </location>
</feature>
<dbReference type="EMBL" id="JARBDR010000629">
    <property type="protein sequence ID" value="KAJ8310948.1"/>
    <property type="molecule type" value="Genomic_DNA"/>
</dbReference>
<keyword evidence="3" id="KW-1133">Transmembrane helix</keyword>
<proteinExistence type="predicted"/>
<dbReference type="Proteomes" id="UP001217089">
    <property type="component" value="Unassembled WGS sequence"/>
</dbReference>
<feature type="transmembrane region" description="Helical" evidence="3">
    <location>
        <begin position="69"/>
        <end position="88"/>
    </location>
</feature>
<dbReference type="Pfam" id="PF01477">
    <property type="entry name" value="PLAT"/>
    <property type="match status" value="1"/>
</dbReference>
<feature type="region of interest" description="Disordered" evidence="2">
    <location>
        <begin position="476"/>
        <end position="495"/>
    </location>
</feature>
<name>A0ABQ9F5R9_TEGGR</name>
<feature type="transmembrane region" description="Helical" evidence="3">
    <location>
        <begin position="436"/>
        <end position="459"/>
    </location>
</feature>
<dbReference type="PROSITE" id="PS50095">
    <property type="entry name" value="PLAT"/>
    <property type="match status" value="1"/>
</dbReference>
<evidence type="ECO:0000256" key="3">
    <source>
        <dbReference type="SAM" id="Phobius"/>
    </source>
</evidence>
<comment type="caution">
    <text evidence="5">The sequence shown here is derived from an EMBL/GenBank/DDBJ whole genome shotgun (WGS) entry which is preliminary data.</text>
</comment>
<dbReference type="PANTHER" id="PTHR10877">
    <property type="entry name" value="POLYCYSTIN FAMILY MEMBER"/>
    <property type="match status" value="1"/>
</dbReference>
<evidence type="ECO:0000313" key="5">
    <source>
        <dbReference type="EMBL" id="KAJ8310948.1"/>
    </source>
</evidence>
<sequence>MLECIYFYEEYIYIYIYKYLYVSERTSTEFLHCFCNHLTALSGSFFVLPNFIDPFADAKLFLTFFENPVVVSIAIMIWCVYFFLIYWARKADRNDIEKVGVNIAMDNSQEDKYTYLVCIITGWWNDAGTTADVSMVITGALRQSSKHALNDDGNDRKHFQSGSEDWFVITTPNTLGDLQSVTVWHDNGGNSPAWYKINLDMNLTRIIVEDLQTKESWTFLYGDWLAVDRGVCTTTVNLPVCTQEELKSIHKQDFMLKSSQDLRNGHLWLSIFSKPPHSTFTRVQRLTCALSLLLTTMLTNIMFHGIPTDDPDDQKTVGHITLSLADIVIGIESAIIMFPINIIIVQLFMKTKAKPLMSDVLKKKMKKAKQNKSTSTDKSTNLKNSAPKLLPWWFIYIAWTVAMTTSLVSTYFVMLYGLKFGYQKSVDFILSFFTSFFQSAFVTQPIKVIIIAVLFTLILKKPVELESRKTSVVQGEVSDKSERREDDNDDGQEKNHFIPLPLTKKLIEKAKEKLRIEGLVQETLVNISLYFVFVCVILFMVHGHRNIKESYLCTKAIEDIFVHPSHSEDTWVYPTDTLAIEK</sequence>
<dbReference type="Gene3D" id="2.60.60.20">
    <property type="entry name" value="PLAT/LH2 domain"/>
    <property type="match status" value="1"/>
</dbReference>
<feature type="transmembrane region" description="Helical" evidence="3">
    <location>
        <begin position="286"/>
        <end position="307"/>
    </location>
</feature>
<evidence type="ECO:0000313" key="6">
    <source>
        <dbReference type="Proteomes" id="UP001217089"/>
    </source>
</evidence>
<feature type="non-terminal residue" evidence="5">
    <location>
        <position position="582"/>
    </location>
</feature>
<dbReference type="PANTHER" id="PTHR10877:SF183">
    <property type="entry name" value="AT14535P-RELATED"/>
    <property type="match status" value="1"/>
</dbReference>